<organism evidence="1 2">
    <name type="scientific">Exophiala sideris</name>
    <dbReference type="NCBI Taxonomy" id="1016849"/>
    <lineage>
        <taxon>Eukaryota</taxon>
        <taxon>Fungi</taxon>
        <taxon>Dikarya</taxon>
        <taxon>Ascomycota</taxon>
        <taxon>Pezizomycotina</taxon>
        <taxon>Eurotiomycetes</taxon>
        <taxon>Chaetothyriomycetidae</taxon>
        <taxon>Chaetothyriales</taxon>
        <taxon>Herpotrichiellaceae</taxon>
        <taxon>Exophiala</taxon>
    </lineage>
</organism>
<evidence type="ECO:0000313" key="1">
    <source>
        <dbReference type="EMBL" id="KAK5067669.1"/>
    </source>
</evidence>
<sequence length="153" mass="16009">MCGGIRAWFPVNADAVELDDDDGDAVGLTVVSGVADCVREIDTADVVEQLDVIEGTAEGEDVMTGDGRDVVDVECTSIVSGILVVINVESTSIVSGTVDVVSELPPDLVFVWSEVVLLYETEVIHTRVDPGGIEGAVAYPMMEIDGNVVPSGL</sequence>
<proteinExistence type="predicted"/>
<comment type="caution">
    <text evidence="1">The sequence shown here is derived from an EMBL/GenBank/DDBJ whole genome shotgun (WGS) entry which is preliminary data.</text>
</comment>
<dbReference type="Proteomes" id="UP001345691">
    <property type="component" value="Unassembled WGS sequence"/>
</dbReference>
<keyword evidence="2" id="KW-1185">Reference proteome</keyword>
<name>A0ABR0JPF5_9EURO</name>
<gene>
    <name evidence="1" type="ORF">LTR69_001658</name>
</gene>
<protein>
    <submittedName>
        <fullName evidence="1">Uncharacterized protein</fullName>
    </submittedName>
</protein>
<dbReference type="EMBL" id="JAVRRF010000002">
    <property type="protein sequence ID" value="KAK5067669.1"/>
    <property type="molecule type" value="Genomic_DNA"/>
</dbReference>
<reference evidence="1 2" key="1">
    <citation type="submission" date="2023-08" db="EMBL/GenBank/DDBJ databases">
        <title>Black Yeasts Isolated from many extreme environments.</title>
        <authorList>
            <person name="Coleine C."/>
            <person name="Stajich J.E."/>
            <person name="Selbmann L."/>
        </authorList>
    </citation>
    <scope>NUCLEOTIDE SEQUENCE [LARGE SCALE GENOMIC DNA]</scope>
    <source>
        <strain evidence="1 2">CCFEE 6328</strain>
    </source>
</reference>
<evidence type="ECO:0000313" key="2">
    <source>
        <dbReference type="Proteomes" id="UP001345691"/>
    </source>
</evidence>
<accession>A0ABR0JPF5</accession>